<comment type="caution">
    <text evidence="3">The sequence shown here is derived from an EMBL/GenBank/DDBJ whole genome shotgun (WGS) entry which is preliminary data.</text>
</comment>
<protein>
    <submittedName>
        <fullName evidence="3">Universal stress protein</fullName>
    </submittedName>
</protein>
<dbReference type="PANTHER" id="PTHR46268">
    <property type="entry name" value="STRESS RESPONSE PROTEIN NHAX"/>
    <property type="match status" value="1"/>
</dbReference>
<evidence type="ECO:0000313" key="4">
    <source>
        <dbReference type="Proteomes" id="UP000757435"/>
    </source>
</evidence>
<dbReference type="Proteomes" id="UP000757435">
    <property type="component" value="Unassembled WGS sequence"/>
</dbReference>
<reference evidence="3" key="1">
    <citation type="submission" date="2021-05" db="EMBL/GenBank/DDBJ databases">
        <authorList>
            <person name="Pietrasiak N."/>
            <person name="Ward R."/>
            <person name="Stajich J.E."/>
            <person name="Kurbessoian T."/>
        </authorList>
    </citation>
    <scope>NUCLEOTIDE SEQUENCE</scope>
    <source>
        <strain evidence="3">UHER 2000/2452</strain>
    </source>
</reference>
<evidence type="ECO:0000313" key="3">
    <source>
        <dbReference type="EMBL" id="MBW4658050.1"/>
    </source>
</evidence>
<dbReference type="InterPro" id="IPR006015">
    <property type="entry name" value="Universal_stress_UspA"/>
</dbReference>
<gene>
    <name evidence="3" type="ORF">KME15_05210</name>
</gene>
<dbReference type="AlphaFoldDB" id="A0A951QA57"/>
<name>A0A951QA57_9CYAN</name>
<evidence type="ECO:0000256" key="1">
    <source>
        <dbReference type="ARBA" id="ARBA00008791"/>
    </source>
</evidence>
<dbReference type="InterPro" id="IPR006016">
    <property type="entry name" value="UspA"/>
</dbReference>
<feature type="domain" description="UspA" evidence="2">
    <location>
        <begin position="1"/>
        <end position="158"/>
    </location>
</feature>
<evidence type="ECO:0000259" key="2">
    <source>
        <dbReference type="Pfam" id="PF00582"/>
    </source>
</evidence>
<dbReference type="CDD" id="cd00293">
    <property type="entry name" value="USP-like"/>
    <property type="match status" value="1"/>
</dbReference>
<accession>A0A951QA57</accession>
<dbReference type="Gene3D" id="3.40.50.620">
    <property type="entry name" value="HUPs"/>
    <property type="match status" value="1"/>
</dbReference>
<reference evidence="3" key="2">
    <citation type="journal article" date="2022" name="Microbiol. Resour. Announc.">
        <title>Metagenome Sequencing to Explore Phylogenomics of Terrestrial Cyanobacteria.</title>
        <authorList>
            <person name="Ward R.D."/>
            <person name="Stajich J.E."/>
            <person name="Johansen J.R."/>
            <person name="Huntemann M."/>
            <person name="Clum A."/>
            <person name="Foster B."/>
            <person name="Foster B."/>
            <person name="Roux S."/>
            <person name="Palaniappan K."/>
            <person name="Varghese N."/>
            <person name="Mukherjee S."/>
            <person name="Reddy T.B.K."/>
            <person name="Daum C."/>
            <person name="Copeland A."/>
            <person name="Chen I.A."/>
            <person name="Ivanova N.N."/>
            <person name="Kyrpides N.C."/>
            <person name="Shapiro N."/>
            <person name="Eloe-Fadrosh E.A."/>
            <person name="Pietrasiak N."/>
        </authorList>
    </citation>
    <scope>NUCLEOTIDE SEQUENCE</scope>
    <source>
        <strain evidence="3">UHER 2000/2452</strain>
    </source>
</reference>
<dbReference type="PANTHER" id="PTHR46268:SF8">
    <property type="entry name" value="UNIVERSAL STRESS PROTEIN SLL1388"/>
    <property type="match status" value="1"/>
</dbReference>
<comment type="similarity">
    <text evidence="1">Belongs to the universal stress protein A family.</text>
</comment>
<dbReference type="PRINTS" id="PR01438">
    <property type="entry name" value="UNVRSLSTRESS"/>
</dbReference>
<dbReference type="InterPro" id="IPR014729">
    <property type="entry name" value="Rossmann-like_a/b/a_fold"/>
</dbReference>
<dbReference type="Pfam" id="PF00582">
    <property type="entry name" value="Usp"/>
    <property type="match status" value="1"/>
</dbReference>
<dbReference type="SUPFAM" id="SSF52402">
    <property type="entry name" value="Adenine nucleotide alpha hydrolases-like"/>
    <property type="match status" value="1"/>
</dbReference>
<organism evidence="3 4">
    <name type="scientific">Drouetiella hepatica Uher 2000/2452</name>
    <dbReference type="NCBI Taxonomy" id="904376"/>
    <lineage>
        <taxon>Bacteria</taxon>
        <taxon>Bacillati</taxon>
        <taxon>Cyanobacteriota</taxon>
        <taxon>Cyanophyceae</taxon>
        <taxon>Oculatellales</taxon>
        <taxon>Oculatellaceae</taxon>
        <taxon>Drouetiella</taxon>
    </lineage>
</organism>
<proteinExistence type="inferred from homology"/>
<dbReference type="EMBL" id="JAHHHD010000004">
    <property type="protein sequence ID" value="MBW4658050.1"/>
    <property type="molecule type" value="Genomic_DNA"/>
</dbReference>
<sequence>MFHKILVAIDQSPLGEIIFGKALGIAKALEAELMILHVLSADEAGSPQMPVSATGLRSSLTMEAAVFDVYQKQWQEYEEQGLGFLRSHVQIATDAGVKTEFTQTPGYPGRVICELAQNWQADLIVVGRRGTSSLNELFLGSVSNYVLHHAPCEILTVHAPKA</sequence>